<dbReference type="InterPro" id="IPR008432">
    <property type="entry name" value="COX5C"/>
</dbReference>
<reference evidence="9" key="1">
    <citation type="submission" date="2022-03" db="EMBL/GenBank/DDBJ databases">
        <title>A functionally conserved STORR gene fusion in Papaver species that diverged 16.8 million years ago.</title>
        <authorList>
            <person name="Catania T."/>
        </authorList>
    </citation>
    <scope>NUCLEOTIDE SEQUENCE</scope>
    <source>
        <strain evidence="9">S-191538</strain>
    </source>
</reference>
<accession>A0AA41VT73</accession>
<keyword evidence="8" id="KW-0472">Membrane</keyword>
<keyword evidence="4" id="KW-0812">Transmembrane</keyword>
<evidence type="ECO:0000256" key="7">
    <source>
        <dbReference type="ARBA" id="ARBA00023128"/>
    </source>
</evidence>
<keyword evidence="5" id="KW-0999">Mitochondrion inner membrane</keyword>
<organism evidence="9 10">
    <name type="scientific">Papaver nudicaule</name>
    <name type="common">Iceland poppy</name>
    <dbReference type="NCBI Taxonomy" id="74823"/>
    <lineage>
        <taxon>Eukaryota</taxon>
        <taxon>Viridiplantae</taxon>
        <taxon>Streptophyta</taxon>
        <taxon>Embryophyta</taxon>
        <taxon>Tracheophyta</taxon>
        <taxon>Spermatophyta</taxon>
        <taxon>Magnoliopsida</taxon>
        <taxon>Ranunculales</taxon>
        <taxon>Papaveraceae</taxon>
        <taxon>Papaveroideae</taxon>
        <taxon>Papaver</taxon>
    </lineage>
</organism>
<evidence type="ECO:0000256" key="8">
    <source>
        <dbReference type="ARBA" id="ARBA00023136"/>
    </source>
</evidence>
<sequence>MGGARHVVYKGPSIVKEVIYGISLGLIVDGLCSNDARTREFYDLLQKGEISVVVDEED</sequence>
<comment type="function">
    <text evidence="1">This protein is one of the nuclear-coded polypeptide chains of cytochrome c oxidase, the terminal oxidase in mitochondrial electron transport.</text>
</comment>
<evidence type="ECO:0000256" key="2">
    <source>
        <dbReference type="ARBA" id="ARBA00004273"/>
    </source>
</evidence>
<evidence type="ECO:0000313" key="9">
    <source>
        <dbReference type="EMBL" id="MCL7046840.1"/>
    </source>
</evidence>
<evidence type="ECO:0000256" key="4">
    <source>
        <dbReference type="ARBA" id="ARBA00022692"/>
    </source>
</evidence>
<comment type="similarity">
    <text evidence="3">Belongs to the cytochrome c oxidase subunit 5C family.</text>
</comment>
<dbReference type="GO" id="GO:0005743">
    <property type="term" value="C:mitochondrial inner membrane"/>
    <property type="evidence" value="ECO:0007669"/>
    <property type="project" value="UniProtKB-SubCell"/>
</dbReference>
<comment type="caution">
    <text evidence="9">The sequence shown here is derived from an EMBL/GenBank/DDBJ whole genome shotgun (WGS) entry which is preliminary data.</text>
</comment>
<protein>
    <submittedName>
        <fullName evidence="9">Uncharacterized protein</fullName>
    </submittedName>
</protein>
<keyword evidence="7" id="KW-0496">Mitochondrion</keyword>
<gene>
    <name evidence="9" type="ORF">MKW94_011255</name>
</gene>
<dbReference type="EMBL" id="JAJJMA010286307">
    <property type="protein sequence ID" value="MCL7046840.1"/>
    <property type="molecule type" value="Genomic_DNA"/>
</dbReference>
<evidence type="ECO:0000313" key="10">
    <source>
        <dbReference type="Proteomes" id="UP001177140"/>
    </source>
</evidence>
<comment type="subcellular location">
    <subcellularLocation>
        <location evidence="2">Mitochondrion inner membrane</location>
    </subcellularLocation>
</comment>
<keyword evidence="10" id="KW-1185">Reference proteome</keyword>
<evidence type="ECO:0000256" key="5">
    <source>
        <dbReference type="ARBA" id="ARBA00022792"/>
    </source>
</evidence>
<dbReference type="PANTHER" id="PTHR34372">
    <property type="entry name" value="CYTOCHROME C OXIDASE SUBUNIT 5C-2-RELATED"/>
    <property type="match status" value="1"/>
</dbReference>
<evidence type="ECO:0000256" key="1">
    <source>
        <dbReference type="ARBA" id="ARBA00002480"/>
    </source>
</evidence>
<dbReference type="Proteomes" id="UP001177140">
    <property type="component" value="Unassembled WGS sequence"/>
</dbReference>
<dbReference type="PANTHER" id="PTHR34372:SF3">
    <property type="entry name" value="CYTOCHROME C OXIDASE SUBUNIT 5C-4-RELATED"/>
    <property type="match status" value="1"/>
</dbReference>
<name>A0AA41VT73_PAPNU</name>
<dbReference type="AlphaFoldDB" id="A0AA41VT73"/>
<keyword evidence="6" id="KW-1133">Transmembrane helix</keyword>
<evidence type="ECO:0000256" key="6">
    <source>
        <dbReference type="ARBA" id="ARBA00022989"/>
    </source>
</evidence>
<proteinExistence type="inferred from homology"/>
<evidence type="ECO:0000256" key="3">
    <source>
        <dbReference type="ARBA" id="ARBA00009591"/>
    </source>
</evidence>